<dbReference type="Proteomes" id="UP000260841">
    <property type="component" value="Unassembled WGS sequence"/>
</dbReference>
<organism evidence="1 2">
    <name type="scientific">Dorea formicigenerans</name>
    <dbReference type="NCBI Taxonomy" id="39486"/>
    <lineage>
        <taxon>Bacteria</taxon>
        <taxon>Bacillati</taxon>
        <taxon>Bacillota</taxon>
        <taxon>Clostridia</taxon>
        <taxon>Lachnospirales</taxon>
        <taxon>Lachnospiraceae</taxon>
        <taxon>Dorea</taxon>
    </lineage>
</organism>
<dbReference type="EMBL" id="QSVB01000015">
    <property type="protein sequence ID" value="RGN89197.1"/>
    <property type="molecule type" value="Genomic_DNA"/>
</dbReference>
<keyword evidence="1" id="KW-0067">ATP-binding</keyword>
<name>A0A3E5EKI0_9FIRM</name>
<dbReference type="AlphaFoldDB" id="A0A3E5EKI0"/>
<proteinExistence type="predicted"/>
<protein>
    <submittedName>
        <fullName evidence="1">ATP-binding protein</fullName>
    </submittedName>
</protein>
<comment type="caution">
    <text evidence="1">The sequence shown here is derived from an EMBL/GenBank/DDBJ whole genome shotgun (WGS) entry which is preliminary data.</text>
</comment>
<dbReference type="SUPFAM" id="SSF52540">
    <property type="entry name" value="P-loop containing nucleoside triphosphate hydrolases"/>
    <property type="match status" value="1"/>
</dbReference>
<evidence type="ECO:0000313" key="1">
    <source>
        <dbReference type="EMBL" id="RGN89197.1"/>
    </source>
</evidence>
<keyword evidence="1" id="KW-0547">Nucleotide-binding</keyword>
<dbReference type="Gene3D" id="3.40.50.300">
    <property type="entry name" value="P-loop containing nucleotide triphosphate hydrolases"/>
    <property type="match status" value="1"/>
</dbReference>
<evidence type="ECO:0000313" key="2">
    <source>
        <dbReference type="Proteomes" id="UP000260841"/>
    </source>
</evidence>
<dbReference type="RefSeq" id="WP_117606891.1">
    <property type="nucleotide sequence ID" value="NZ_QRWS01000001.1"/>
</dbReference>
<dbReference type="InterPro" id="IPR027417">
    <property type="entry name" value="P-loop_NTPase"/>
</dbReference>
<dbReference type="PANTHER" id="PTHR34301">
    <property type="entry name" value="DNA-BINDING PROTEIN-RELATED"/>
    <property type="match status" value="1"/>
</dbReference>
<dbReference type="GO" id="GO:0005524">
    <property type="term" value="F:ATP binding"/>
    <property type="evidence" value="ECO:0007669"/>
    <property type="project" value="UniProtKB-KW"/>
</dbReference>
<gene>
    <name evidence="1" type="ORF">DXB36_12710</name>
</gene>
<accession>A0A3E5EKI0</accession>
<reference evidence="1 2" key="1">
    <citation type="submission" date="2018-08" db="EMBL/GenBank/DDBJ databases">
        <title>A genome reference for cultivated species of the human gut microbiota.</title>
        <authorList>
            <person name="Zou Y."/>
            <person name="Xue W."/>
            <person name="Luo G."/>
        </authorList>
    </citation>
    <scope>NUCLEOTIDE SEQUENCE [LARGE SCALE GENOMIC DNA]</scope>
    <source>
        <strain evidence="1 2">OM03-2</strain>
    </source>
</reference>
<sequence>MKKEVCYTKTDKKKRIMGETGMKYANPYTPGAGFMPGHIAGRKESLERAEKYLNTIVLGYPQQSMIYYGLRGVGKTVLLNAIECKTDDMPVLMGHIEIAEKKNFTQQITNYSKKFIHKMSFKETAKDFVSKAQELLKAFTVTYNPEDQSFKVGMEEREYIVTGDLSDDLTDLFVTMGKMAEKTGYAICFFVDEIQYMKDEEIGALVNAIHRCNQLRLPLMIFGAGLPKILKTLGKVKSYSERLFRFEEIDALSDEDAKDAIVKPAEPLEGSYTEEALRRIIQETQGYPYFIQELCSAIWEELAPEQTVIDIDDVEHAIVKFYKNLDLGFYKLRYDRCTHKEKIFIFAMAKCKKLPCSISNVAKMMESEVASISPYRAQLINKSVIYATGYAEIDFTVPGFDRFLKRVNPELQIDFDEK</sequence>
<dbReference type="PANTHER" id="PTHR34301:SF8">
    <property type="entry name" value="ATPASE DOMAIN-CONTAINING PROTEIN"/>
    <property type="match status" value="1"/>
</dbReference>